<sequence length="69" mass="8234">MNAGSLYPADNKIARDDQIPGRYLIYRIPLSFQEYDDDDDDEGCKDELMFLKGAYVRYVRYWHRLPVEI</sequence>
<name>A7F699_SCLS1</name>
<dbReference type="AlphaFoldDB" id="A7F699"/>
<dbReference type="HOGENOM" id="CLU_2777468_0_0_1"/>
<proteinExistence type="predicted"/>
<dbReference type="EMBL" id="CH476643">
    <property type="protein sequence ID" value="EDN98270.1"/>
    <property type="molecule type" value="Genomic_DNA"/>
</dbReference>
<organism evidence="1 2">
    <name type="scientific">Sclerotinia sclerotiorum (strain ATCC 18683 / 1980 / Ss-1)</name>
    <name type="common">White mold</name>
    <name type="synonym">Whetzelinia sclerotiorum</name>
    <dbReference type="NCBI Taxonomy" id="665079"/>
    <lineage>
        <taxon>Eukaryota</taxon>
        <taxon>Fungi</taxon>
        <taxon>Dikarya</taxon>
        <taxon>Ascomycota</taxon>
        <taxon>Pezizomycotina</taxon>
        <taxon>Leotiomycetes</taxon>
        <taxon>Helotiales</taxon>
        <taxon>Sclerotiniaceae</taxon>
        <taxon>Sclerotinia</taxon>
    </lineage>
</organism>
<reference evidence="2" key="1">
    <citation type="journal article" date="2011" name="PLoS Genet.">
        <title>Genomic analysis of the necrotrophic fungal pathogens Sclerotinia sclerotiorum and Botrytis cinerea.</title>
        <authorList>
            <person name="Amselem J."/>
            <person name="Cuomo C.A."/>
            <person name="van Kan J.A."/>
            <person name="Viaud M."/>
            <person name="Benito E.P."/>
            <person name="Couloux A."/>
            <person name="Coutinho P.M."/>
            <person name="de Vries R.P."/>
            <person name="Dyer P.S."/>
            <person name="Fillinger S."/>
            <person name="Fournier E."/>
            <person name="Gout L."/>
            <person name="Hahn M."/>
            <person name="Kohn L."/>
            <person name="Lapalu N."/>
            <person name="Plummer K.M."/>
            <person name="Pradier J.M."/>
            <person name="Quevillon E."/>
            <person name="Sharon A."/>
            <person name="Simon A."/>
            <person name="ten Have A."/>
            <person name="Tudzynski B."/>
            <person name="Tudzynski P."/>
            <person name="Wincker P."/>
            <person name="Andrew M."/>
            <person name="Anthouard V."/>
            <person name="Beever R.E."/>
            <person name="Beffa R."/>
            <person name="Benoit I."/>
            <person name="Bouzid O."/>
            <person name="Brault B."/>
            <person name="Chen Z."/>
            <person name="Choquer M."/>
            <person name="Collemare J."/>
            <person name="Cotton P."/>
            <person name="Danchin E.G."/>
            <person name="Da Silva C."/>
            <person name="Gautier A."/>
            <person name="Giraud C."/>
            <person name="Giraud T."/>
            <person name="Gonzalez C."/>
            <person name="Grossetete S."/>
            <person name="Guldener U."/>
            <person name="Henrissat B."/>
            <person name="Howlett B.J."/>
            <person name="Kodira C."/>
            <person name="Kretschmer M."/>
            <person name="Lappartient A."/>
            <person name="Leroch M."/>
            <person name="Levis C."/>
            <person name="Mauceli E."/>
            <person name="Neuveglise C."/>
            <person name="Oeser B."/>
            <person name="Pearson M."/>
            <person name="Poulain J."/>
            <person name="Poussereau N."/>
            <person name="Quesneville H."/>
            <person name="Rascle C."/>
            <person name="Schumacher J."/>
            <person name="Segurens B."/>
            <person name="Sexton A."/>
            <person name="Silva E."/>
            <person name="Sirven C."/>
            <person name="Soanes D.M."/>
            <person name="Talbot N.J."/>
            <person name="Templeton M."/>
            <person name="Yandava C."/>
            <person name="Yarden O."/>
            <person name="Zeng Q."/>
            <person name="Rollins J.A."/>
            <person name="Lebrun M.H."/>
            <person name="Dickman M."/>
        </authorList>
    </citation>
    <scope>NUCLEOTIDE SEQUENCE [LARGE SCALE GENOMIC DNA]</scope>
    <source>
        <strain evidence="2">ATCC 18683 / 1980 / Ss-1</strain>
    </source>
</reference>
<gene>
    <name evidence="1" type="ORF">SS1G_13128</name>
</gene>
<dbReference type="InParanoid" id="A7F699"/>
<keyword evidence="2" id="KW-1185">Reference proteome</keyword>
<protein>
    <submittedName>
        <fullName evidence="1">Uncharacterized protein</fullName>
    </submittedName>
</protein>
<dbReference type="GeneID" id="5482100"/>
<accession>A7F699</accession>
<dbReference type="KEGG" id="ssl:SS1G_13128"/>
<dbReference type="Proteomes" id="UP000001312">
    <property type="component" value="Unassembled WGS sequence"/>
</dbReference>
<dbReference type="RefSeq" id="XP_001586035.1">
    <property type="nucleotide sequence ID" value="XM_001585985.1"/>
</dbReference>
<evidence type="ECO:0000313" key="1">
    <source>
        <dbReference type="EMBL" id="EDN98270.1"/>
    </source>
</evidence>
<evidence type="ECO:0000313" key="2">
    <source>
        <dbReference type="Proteomes" id="UP000001312"/>
    </source>
</evidence>